<accession>A0A9P7QA49</accession>
<keyword evidence="1" id="KW-0862">Zinc</keyword>
<evidence type="ECO:0000259" key="3">
    <source>
        <dbReference type="PROSITE" id="PS50157"/>
    </source>
</evidence>
<evidence type="ECO:0000313" key="4">
    <source>
        <dbReference type="EMBL" id="KAG6286122.1"/>
    </source>
</evidence>
<name>A0A9P7QA49_9HYPO</name>
<gene>
    <name evidence="4" type="ORF">E4U09_006869</name>
</gene>
<feature type="region of interest" description="Disordered" evidence="2">
    <location>
        <begin position="1"/>
        <end position="25"/>
    </location>
</feature>
<reference evidence="4 5" key="1">
    <citation type="journal article" date="2020" name="bioRxiv">
        <title>Whole genome comparisons of ergot fungi reveals the divergence and evolution of species within the genus Claviceps are the result of varying mechanisms driving genome evolution and host range expansion.</title>
        <authorList>
            <person name="Wyka S.A."/>
            <person name="Mondo S.J."/>
            <person name="Liu M."/>
            <person name="Dettman J."/>
            <person name="Nalam V."/>
            <person name="Broders K.D."/>
        </authorList>
    </citation>
    <scope>NUCLEOTIDE SEQUENCE [LARGE SCALE GENOMIC DNA]</scope>
    <source>
        <strain evidence="4 5">Clav52</strain>
    </source>
</reference>
<dbReference type="PANTHER" id="PTHR42031:SF1">
    <property type="entry name" value="KEY LIME PATHOGENICITY PROTEIN"/>
    <property type="match status" value="1"/>
</dbReference>
<evidence type="ECO:0000313" key="5">
    <source>
        <dbReference type="Proteomes" id="UP000707071"/>
    </source>
</evidence>
<evidence type="ECO:0000256" key="2">
    <source>
        <dbReference type="SAM" id="MobiDB-lite"/>
    </source>
</evidence>
<feature type="compositionally biased region" description="Basic residues" evidence="2">
    <location>
        <begin position="76"/>
        <end position="90"/>
    </location>
</feature>
<dbReference type="PANTHER" id="PTHR42031">
    <property type="entry name" value="KEY LIME PATHOGENICITY PROTEIN"/>
    <property type="match status" value="1"/>
</dbReference>
<dbReference type="EMBL" id="SRRH01000657">
    <property type="protein sequence ID" value="KAG6286122.1"/>
    <property type="molecule type" value="Genomic_DNA"/>
</dbReference>
<dbReference type="InterPro" id="IPR013087">
    <property type="entry name" value="Znf_C2H2_type"/>
</dbReference>
<dbReference type="InterPro" id="IPR057218">
    <property type="entry name" value="DUF7896"/>
</dbReference>
<feature type="region of interest" description="Disordered" evidence="2">
    <location>
        <begin position="42"/>
        <end position="91"/>
    </location>
</feature>
<protein>
    <recommendedName>
        <fullName evidence="3">C2H2-type domain-containing protein</fullName>
    </recommendedName>
</protein>
<organism evidence="4 5">
    <name type="scientific">Claviceps aff. purpurea</name>
    <dbReference type="NCBI Taxonomy" id="1967640"/>
    <lineage>
        <taxon>Eukaryota</taxon>
        <taxon>Fungi</taxon>
        <taxon>Dikarya</taxon>
        <taxon>Ascomycota</taxon>
        <taxon>Pezizomycotina</taxon>
        <taxon>Sordariomycetes</taxon>
        <taxon>Hypocreomycetidae</taxon>
        <taxon>Hypocreales</taxon>
        <taxon>Clavicipitaceae</taxon>
        <taxon>Claviceps</taxon>
    </lineage>
</organism>
<feature type="region of interest" description="Disordered" evidence="2">
    <location>
        <begin position="169"/>
        <end position="205"/>
    </location>
</feature>
<dbReference type="Pfam" id="PF25438">
    <property type="entry name" value="DUF7896"/>
    <property type="match status" value="1"/>
</dbReference>
<evidence type="ECO:0000256" key="1">
    <source>
        <dbReference type="PROSITE-ProRule" id="PRU00042"/>
    </source>
</evidence>
<dbReference type="AlphaFoldDB" id="A0A9P7QA49"/>
<keyword evidence="1" id="KW-0479">Metal-binding</keyword>
<proteinExistence type="predicted"/>
<dbReference type="GO" id="GO:0008270">
    <property type="term" value="F:zinc ion binding"/>
    <property type="evidence" value="ECO:0007669"/>
    <property type="project" value="UniProtKB-KW"/>
</dbReference>
<feature type="compositionally biased region" description="Basic and acidic residues" evidence="2">
    <location>
        <begin position="180"/>
        <end position="190"/>
    </location>
</feature>
<dbReference type="Proteomes" id="UP000707071">
    <property type="component" value="Unassembled WGS sequence"/>
</dbReference>
<comment type="caution">
    <text evidence="4">The sequence shown here is derived from an EMBL/GenBank/DDBJ whole genome shotgun (WGS) entry which is preliminary data.</text>
</comment>
<dbReference type="PROSITE" id="PS50157">
    <property type="entry name" value="ZINC_FINGER_C2H2_2"/>
    <property type="match status" value="1"/>
</dbReference>
<keyword evidence="1" id="KW-0863">Zinc-finger</keyword>
<feature type="domain" description="C2H2-type" evidence="3">
    <location>
        <begin position="92"/>
        <end position="115"/>
    </location>
</feature>
<sequence>MSAASTAMPFSPAEPPMQRSETNVRAASTAWLDFNTQFNPLIIETHEQPETETANVSSLELADLPSNSEAASLTRRPSKRKKGSKRKPGGRCKCPDCAESFRGNHELVRHRKAKHEACVKRFVCRDPSTEAGTVSKLSVIQPLSKCKACAMGKEYNIDYNAGQHLRVGHFTNKPSRNRNSVKEPGGEKRGGRGGQNQDPKIVLNDLRPWIEGYTVNRGEDREASNDKEL</sequence>
<dbReference type="PROSITE" id="PS00028">
    <property type="entry name" value="ZINC_FINGER_C2H2_1"/>
    <property type="match status" value="1"/>
</dbReference>
<keyword evidence="5" id="KW-1185">Reference proteome</keyword>